<evidence type="ECO:0000313" key="1">
    <source>
        <dbReference type="EMBL" id="KAG0312061.1"/>
    </source>
</evidence>
<evidence type="ECO:0000313" key="2">
    <source>
        <dbReference type="Proteomes" id="UP000823405"/>
    </source>
</evidence>
<gene>
    <name evidence="1" type="ORF">BGZ97_011466</name>
</gene>
<dbReference type="EMBL" id="JAAAIN010000648">
    <property type="protein sequence ID" value="KAG0312061.1"/>
    <property type="molecule type" value="Genomic_DNA"/>
</dbReference>
<comment type="caution">
    <text evidence="1">The sequence shown here is derived from an EMBL/GenBank/DDBJ whole genome shotgun (WGS) entry which is preliminary data.</text>
</comment>
<evidence type="ECO:0008006" key="3">
    <source>
        <dbReference type="Google" id="ProtNLM"/>
    </source>
</evidence>
<dbReference type="InterPro" id="IPR032675">
    <property type="entry name" value="LRR_dom_sf"/>
</dbReference>
<dbReference type="Gene3D" id="3.80.10.10">
    <property type="entry name" value="Ribonuclease Inhibitor"/>
    <property type="match status" value="1"/>
</dbReference>
<dbReference type="Proteomes" id="UP000823405">
    <property type="component" value="Unassembled WGS sequence"/>
</dbReference>
<dbReference type="AlphaFoldDB" id="A0A9P6R835"/>
<sequence length="441" mass="50421">MDQPFSAPSSDAAAAPPESTDLELLYHLLQQCPNLQRLSLSGECEGLQLKSWKNIAKSGLPGNLTDLTITLTSDAWLCPSPVLPVLFSRCPPSLRRLHVHIKYYETEAPRTLVDQVDEQAEAGEVEPLPLMSELHLTCEGLKEYTNIYPPSWSQFLNGLPNLNTIEIDDWHHCVSDKDRAAMFSADHKGWRSVSLYELGPLTAEALTNHCSTLETLDLRMATGLTSALMLQILSSSPRLHTFRTLIDDYAHDNKYWNKEETYISAVDFIDADPVSNTFKPWACESTLKIFRAKISGIPRPDIKITFGGHDLEEGMVLEEVYHGQSQDIQSRVYDRLARLTRLENLELGNEDRDLKSEIFYDDYCEGDERFQQYECLSMTLESGLWRLEGLKDLRVLSVVRMEERIGDDEKQWMKQHWPKIERICRTRSVSWRGDDGVVHMK</sequence>
<reference evidence="1" key="1">
    <citation type="journal article" date="2020" name="Fungal Divers.">
        <title>Resolving the Mortierellaceae phylogeny through synthesis of multi-gene phylogenetics and phylogenomics.</title>
        <authorList>
            <person name="Vandepol N."/>
            <person name="Liber J."/>
            <person name="Desiro A."/>
            <person name="Na H."/>
            <person name="Kennedy M."/>
            <person name="Barry K."/>
            <person name="Grigoriev I.V."/>
            <person name="Miller A.N."/>
            <person name="O'Donnell K."/>
            <person name="Stajich J.E."/>
            <person name="Bonito G."/>
        </authorList>
    </citation>
    <scope>NUCLEOTIDE SEQUENCE</scope>
    <source>
        <strain evidence="1">NVP60</strain>
    </source>
</reference>
<accession>A0A9P6R835</accession>
<name>A0A9P6R835_9FUNG</name>
<dbReference type="SUPFAM" id="SSF52047">
    <property type="entry name" value="RNI-like"/>
    <property type="match status" value="1"/>
</dbReference>
<proteinExistence type="predicted"/>
<organism evidence="1 2">
    <name type="scientific">Linnemannia gamsii</name>
    <dbReference type="NCBI Taxonomy" id="64522"/>
    <lineage>
        <taxon>Eukaryota</taxon>
        <taxon>Fungi</taxon>
        <taxon>Fungi incertae sedis</taxon>
        <taxon>Mucoromycota</taxon>
        <taxon>Mortierellomycotina</taxon>
        <taxon>Mortierellomycetes</taxon>
        <taxon>Mortierellales</taxon>
        <taxon>Mortierellaceae</taxon>
        <taxon>Linnemannia</taxon>
    </lineage>
</organism>
<protein>
    <recommendedName>
        <fullName evidence="3">F-box domain-containing protein</fullName>
    </recommendedName>
</protein>
<dbReference type="OrthoDB" id="2446104at2759"/>
<keyword evidence="2" id="KW-1185">Reference proteome</keyword>